<gene>
    <name evidence="1" type="ORF">Bccel_1129</name>
</gene>
<keyword evidence="2" id="KW-1185">Reference proteome</keyword>
<evidence type="ECO:0000313" key="2">
    <source>
        <dbReference type="Proteomes" id="UP000036923"/>
    </source>
</evidence>
<dbReference type="OrthoDB" id="2085708at2"/>
<accession>A0A0L6JJE1</accession>
<comment type="caution">
    <text evidence="1">The sequence shown here is derived from an EMBL/GenBank/DDBJ whole genome shotgun (WGS) entry which is preliminary data.</text>
</comment>
<evidence type="ECO:0000313" key="1">
    <source>
        <dbReference type="EMBL" id="KNY25869.1"/>
    </source>
</evidence>
<sequence>MFEKDDWRLLNNVEYLKGQGINPTNGAEITKYLPHLKHCIFCYEEVNNNRIYWFVPDEEDVSCCICEKFFADFCEMFCWRLLDGWDITWDK</sequence>
<reference evidence="2" key="1">
    <citation type="submission" date="2015-07" db="EMBL/GenBank/DDBJ databases">
        <title>Near-Complete Genome Sequence of the Cellulolytic Bacterium Bacteroides (Pseudobacteroides) cellulosolvens ATCC 35603.</title>
        <authorList>
            <person name="Dassa B."/>
            <person name="Utturkar S.M."/>
            <person name="Klingeman D.M."/>
            <person name="Hurt R.A."/>
            <person name="Keller M."/>
            <person name="Xu J."/>
            <person name="Reddy Y.H.K."/>
            <person name="Borovok I."/>
            <person name="Grinberg I.R."/>
            <person name="Lamed R."/>
            <person name="Zhivin O."/>
            <person name="Bayer E.A."/>
            <person name="Brown S.D."/>
        </authorList>
    </citation>
    <scope>NUCLEOTIDE SEQUENCE [LARGE SCALE GENOMIC DNA]</scope>
    <source>
        <strain evidence="2">DSM 2933</strain>
    </source>
</reference>
<protein>
    <submittedName>
        <fullName evidence="1">Uncharacterized protein</fullName>
    </submittedName>
</protein>
<organism evidence="1 2">
    <name type="scientific">Pseudobacteroides cellulosolvens ATCC 35603 = DSM 2933</name>
    <dbReference type="NCBI Taxonomy" id="398512"/>
    <lineage>
        <taxon>Bacteria</taxon>
        <taxon>Bacillati</taxon>
        <taxon>Bacillota</taxon>
        <taxon>Clostridia</taxon>
        <taxon>Eubacteriales</taxon>
        <taxon>Oscillospiraceae</taxon>
        <taxon>Pseudobacteroides</taxon>
    </lineage>
</organism>
<dbReference type="eggNOG" id="ENOG5033YK1">
    <property type="taxonomic scope" value="Bacteria"/>
</dbReference>
<dbReference type="RefSeq" id="WP_036940589.1">
    <property type="nucleotide sequence ID" value="NZ_JQKC01000013.1"/>
</dbReference>
<name>A0A0L6JJE1_9FIRM</name>
<dbReference type="EMBL" id="LGTC01000001">
    <property type="protein sequence ID" value="KNY25869.1"/>
    <property type="molecule type" value="Genomic_DNA"/>
</dbReference>
<dbReference type="STRING" id="398512.Bccel_1129"/>
<dbReference type="Proteomes" id="UP000036923">
    <property type="component" value="Unassembled WGS sequence"/>
</dbReference>
<dbReference type="AlphaFoldDB" id="A0A0L6JJE1"/>
<proteinExistence type="predicted"/>